<feature type="repeat" description="WD" evidence="5">
    <location>
        <begin position="10"/>
        <end position="42"/>
    </location>
</feature>
<dbReference type="InterPro" id="IPR028608">
    <property type="entry name" value="CIAO1/Cia1"/>
</dbReference>
<evidence type="ECO:0000313" key="6">
    <source>
        <dbReference type="EMBL" id="EEB10096.1"/>
    </source>
</evidence>
<dbReference type="KEGG" id="phu:Phum_PHUM018340"/>
<comment type="similarity">
    <text evidence="4">Belongs to the WD repeat CIA1 family.</text>
</comment>
<dbReference type="HOGENOM" id="CLU_000288_57_8_1"/>
<dbReference type="GO" id="GO:0097361">
    <property type="term" value="C:cytosolic [4Fe-4S] assembly targeting complex"/>
    <property type="evidence" value="ECO:0007669"/>
    <property type="project" value="InterPro"/>
</dbReference>
<keyword evidence="8" id="KW-1185">Reference proteome</keyword>
<name>E0V9M7_PEDHC</name>
<dbReference type="InterPro" id="IPR019775">
    <property type="entry name" value="WD40_repeat_CS"/>
</dbReference>
<keyword evidence="2" id="KW-0677">Repeat</keyword>
<evidence type="ECO:0000256" key="4">
    <source>
        <dbReference type="HAMAP-Rule" id="MF_03037"/>
    </source>
</evidence>
<comment type="function">
    <text evidence="4">Essential component of the cytosolic iron-sulfur (Fe/S) protein assembly machinery. Required for the maturation of extramitochondrial Fe/S proteins.</text>
</comment>
<dbReference type="InterPro" id="IPR036322">
    <property type="entry name" value="WD40_repeat_dom_sf"/>
</dbReference>
<dbReference type="InterPro" id="IPR001680">
    <property type="entry name" value="WD40_rpt"/>
</dbReference>
<feature type="repeat" description="WD" evidence="5">
    <location>
        <begin position="56"/>
        <end position="93"/>
    </location>
</feature>
<reference evidence="6" key="2">
    <citation type="submission" date="2007-04" db="EMBL/GenBank/DDBJ databases">
        <title>The genome of the human body louse.</title>
        <authorList>
            <consortium name="The Human Body Louse Genome Consortium"/>
            <person name="Kirkness E."/>
            <person name="Walenz B."/>
            <person name="Hass B."/>
            <person name="Bruggner R."/>
            <person name="Strausberg R."/>
        </authorList>
    </citation>
    <scope>NUCLEOTIDE SEQUENCE</scope>
    <source>
        <strain evidence="6">USDA</strain>
    </source>
</reference>
<dbReference type="FunFam" id="2.130.10.10:FF:000136">
    <property type="entry name" value="Probable cytosolic iron-sulfur protein assembly protein CIAO1"/>
    <property type="match status" value="1"/>
</dbReference>
<evidence type="ECO:0000313" key="8">
    <source>
        <dbReference type="Proteomes" id="UP000009046"/>
    </source>
</evidence>
<feature type="repeat" description="WD" evidence="5">
    <location>
        <begin position="300"/>
        <end position="337"/>
    </location>
</feature>
<dbReference type="PROSITE" id="PS50082">
    <property type="entry name" value="WD_REPEATS_2"/>
    <property type="match status" value="6"/>
</dbReference>
<sequence length="337" mass="38015">MSKLETVQCLKGHEGRVWNVAWHPKGNLLASCGEDKTICIWSKDALGKWQNKTKLTEGHSRTIREIGWSPCGNYIASASFDATIGIWDKKSGEWECNATLEGHENEVKSIAWANNGQLLASCSRDKSVWVWEIADEDEYECAAVLNAHTQDVKKVKWHPTQDILASVSYDNSIKLFKEDLTDHDWTCSTTLTSHDSTVWSLAFNKNGSKFATVSDDKTLKIWKEFNCNDPEKNKGDSNESAWKNICTLSGYHSRAIYDVSWCHLSDLIVTGCGDDAIRIFKESDYINKNEPSYEMICVCEKAHNQDVNSVSWNPVIQGLLASCSDDGTVKLWQFKEL</sequence>
<dbReference type="InterPro" id="IPR015943">
    <property type="entry name" value="WD40/YVTN_repeat-like_dom_sf"/>
</dbReference>
<organism>
    <name type="scientific">Pediculus humanus subsp. corporis</name>
    <name type="common">Body louse</name>
    <dbReference type="NCBI Taxonomy" id="121224"/>
    <lineage>
        <taxon>Eukaryota</taxon>
        <taxon>Metazoa</taxon>
        <taxon>Ecdysozoa</taxon>
        <taxon>Arthropoda</taxon>
        <taxon>Hexapoda</taxon>
        <taxon>Insecta</taxon>
        <taxon>Pterygota</taxon>
        <taxon>Neoptera</taxon>
        <taxon>Paraneoptera</taxon>
        <taxon>Psocodea</taxon>
        <taxon>Troctomorpha</taxon>
        <taxon>Phthiraptera</taxon>
        <taxon>Anoplura</taxon>
        <taxon>Pediculidae</taxon>
        <taxon>Pediculus</taxon>
    </lineage>
</organism>
<dbReference type="GO" id="GO:0016226">
    <property type="term" value="P:iron-sulfur cluster assembly"/>
    <property type="evidence" value="ECO:0007669"/>
    <property type="project" value="UniProtKB-UniRule"/>
</dbReference>
<dbReference type="PRINTS" id="PR00320">
    <property type="entry name" value="GPROTEINBRPT"/>
</dbReference>
<dbReference type="AlphaFoldDB" id="E0V9M7"/>
<dbReference type="InParanoid" id="E0V9M7"/>
<dbReference type="EnsemblMetazoa" id="PHUM018340-RA">
    <property type="protein sequence ID" value="PHUM018340-PA"/>
    <property type="gene ID" value="PHUM018340"/>
</dbReference>
<reference evidence="6" key="1">
    <citation type="submission" date="2007-04" db="EMBL/GenBank/DDBJ databases">
        <title>Annotation of Pediculus humanus corporis strain USDA.</title>
        <authorList>
            <person name="Kirkness E."/>
            <person name="Hannick L."/>
            <person name="Hass B."/>
            <person name="Bruggner R."/>
            <person name="Lawson D."/>
            <person name="Bidwell S."/>
            <person name="Joardar V."/>
            <person name="Caler E."/>
            <person name="Walenz B."/>
            <person name="Inman J."/>
            <person name="Schobel S."/>
            <person name="Galinsky K."/>
            <person name="Amedeo P."/>
            <person name="Strausberg R."/>
        </authorList>
    </citation>
    <scope>NUCLEOTIDE SEQUENCE</scope>
    <source>
        <strain evidence="6">USDA</strain>
    </source>
</reference>
<dbReference type="GeneID" id="8233796"/>
<dbReference type="RefSeq" id="XP_002422834.1">
    <property type="nucleotide sequence ID" value="XM_002422789.1"/>
</dbReference>
<keyword evidence="6" id="KW-0012">Acyltransferase</keyword>
<dbReference type="eggNOG" id="KOG0645">
    <property type="taxonomic scope" value="Eukaryota"/>
</dbReference>
<proteinExistence type="inferred from homology"/>
<dbReference type="VEuPathDB" id="VectorBase:PHUM018340"/>
<evidence type="ECO:0000256" key="1">
    <source>
        <dbReference type="ARBA" id="ARBA00022574"/>
    </source>
</evidence>
<dbReference type="SUPFAM" id="SSF50978">
    <property type="entry name" value="WD40 repeat-like"/>
    <property type="match status" value="1"/>
</dbReference>
<feature type="repeat" description="WD" evidence="5">
    <location>
        <begin position="145"/>
        <end position="177"/>
    </location>
</feature>
<dbReference type="PANTHER" id="PTHR19920">
    <property type="entry name" value="WD40 PROTEIN CIAO1"/>
    <property type="match status" value="1"/>
</dbReference>
<keyword evidence="1 5" id="KW-0853">WD repeat</keyword>
<dbReference type="SMART" id="SM00320">
    <property type="entry name" value="WD40"/>
    <property type="match status" value="7"/>
</dbReference>
<dbReference type="OrthoDB" id="284782at2759"/>
<dbReference type="STRING" id="121224.E0V9M7"/>
<dbReference type="GO" id="GO:0016746">
    <property type="term" value="F:acyltransferase activity"/>
    <property type="evidence" value="ECO:0007669"/>
    <property type="project" value="UniProtKB-KW"/>
</dbReference>
<evidence type="ECO:0000256" key="3">
    <source>
        <dbReference type="ARBA" id="ARBA00060126"/>
    </source>
</evidence>
<dbReference type="Pfam" id="PF00400">
    <property type="entry name" value="WD40"/>
    <property type="match status" value="7"/>
</dbReference>
<feature type="repeat" description="WD" evidence="5">
    <location>
        <begin position="100"/>
        <end position="141"/>
    </location>
</feature>
<dbReference type="Proteomes" id="UP000009046">
    <property type="component" value="Unassembled WGS sequence"/>
</dbReference>
<evidence type="ECO:0000313" key="7">
    <source>
        <dbReference type="EnsemblMetazoa" id="PHUM018340-PA"/>
    </source>
</evidence>
<dbReference type="CTD" id="8233796"/>
<dbReference type="OMA" id="IREIRWS"/>
<dbReference type="EMBL" id="AAZO01000222">
    <property type="status" value="NOT_ANNOTATED_CDS"/>
    <property type="molecule type" value="Genomic_DNA"/>
</dbReference>
<keyword evidence="6" id="KW-0808">Transferase</keyword>
<dbReference type="PROSITE" id="PS50294">
    <property type="entry name" value="WD_REPEATS_REGION"/>
    <property type="match status" value="6"/>
</dbReference>
<dbReference type="EMBL" id="DS234995">
    <property type="protein sequence ID" value="EEB10096.1"/>
    <property type="molecule type" value="Genomic_DNA"/>
</dbReference>
<reference evidence="7" key="3">
    <citation type="submission" date="2020-05" db="UniProtKB">
        <authorList>
            <consortium name="EnsemblMetazoa"/>
        </authorList>
    </citation>
    <scope>IDENTIFICATION</scope>
    <source>
        <strain evidence="7">USDA</strain>
    </source>
</reference>
<protein>
    <recommendedName>
        <fullName evidence="4">Probable cytosolic iron-sulfur protein assembly protein Ciao1</fullName>
    </recommendedName>
</protein>
<accession>E0V9M7</accession>
<feature type="repeat" description="WD" evidence="5">
    <location>
        <begin position="191"/>
        <end position="223"/>
    </location>
</feature>
<dbReference type="FunCoup" id="E0V9M7">
    <property type="interactions" value="634"/>
</dbReference>
<dbReference type="CDD" id="cd00200">
    <property type="entry name" value="WD40"/>
    <property type="match status" value="1"/>
</dbReference>
<dbReference type="PROSITE" id="PS00678">
    <property type="entry name" value="WD_REPEATS_1"/>
    <property type="match status" value="1"/>
</dbReference>
<comment type="function">
    <text evidence="3">Key component of the cytosolic iron-sulfur protein assembly (CIA) complex, a multiprotein complex that mediates the incorporation of iron-sulfur cluster into extramitochondrial Fe/S proteins. As a CIA complex component, interacts specifically with CIAO2A or CIAO2B and MMS19 to assist different branches of iron-sulfur protein assembly, depending of its interactors. The complex CIAO1:CIAO2B:MMS19 binds to and facilitates the assembly of most cytosolic-nuclear Fe/S proteins. CIAO1:CIAO2A specifically matures ACO1 and stabilizes IREB2. Seems to specifically modulate the transactivation activity of WT1. As part of the mitotic spindle-associated MMXD complex it may play a role in chromosome segregation.</text>
</comment>
<dbReference type="InterPro" id="IPR020472">
    <property type="entry name" value="WD40_PAC1"/>
</dbReference>
<dbReference type="HAMAP" id="MF_03037">
    <property type="entry name" value="ciao1"/>
    <property type="match status" value="1"/>
</dbReference>
<evidence type="ECO:0000256" key="5">
    <source>
        <dbReference type="PROSITE-ProRule" id="PRU00221"/>
    </source>
</evidence>
<dbReference type="Gene3D" id="2.130.10.10">
    <property type="entry name" value="YVTN repeat-like/Quinoprotein amine dehydrogenase"/>
    <property type="match status" value="2"/>
</dbReference>
<dbReference type="PANTHER" id="PTHR19920:SF0">
    <property type="entry name" value="CYTOSOLIC IRON-SULFUR PROTEIN ASSEMBLY PROTEIN CIAO1-RELATED"/>
    <property type="match status" value="1"/>
</dbReference>
<evidence type="ECO:0000256" key="2">
    <source>
        <dbReference type="ARBA" id="ARBA00022737"/>
    </source>
</evidence>
<gene>
    <name evidence="7" type="primary">8233796</name>
    <name evidence="4" type="synonym">Ciao1</name>
    <name evidence="6" type="ORF">Phum_PHUM018340</name>
</gene>